<evidence type="ECO:0000256" key="13">
    <source>
        <dbReference type="ARBA" id="ARBA00023211"/>
    </source>
</evidence>
<dbReference type="InterPro" id="IPR012337">
    <property type="entry name" value="RNaseH-like_sf"/>
</dbReference>
<keyword evidence="13 14" id="KW-0464">Manganese</keyword>
<comment type="subcellular location">
    <subcellularLocation>
        <location evidence="4 14">Cytoplasm</location>
    </subcellularLocation>
</comment>
<keyword evidence="10 14" id="KW-0479">Metal-binding</keyword>
<gene>
    <name evidence="14" type="primary">rnhB</name>
    <name evidence="18" type="ORF">JF922_23935</name>
</gene>
<dbReference type="PANTHER" id="PTHR10954">
    <property type="entry name" value="RIBONUCLEASE H2 SUBUNIT A"/>
    <property type="match status" value="1"/>
</dbReference>
<dbReference type="NCBIfam" id="NF000595">
    <property type="entry name" value="PRK00015.1-3"/>
    <property type="match status" value="1"/>
</dbReference>
<evidence type="ECO:0000313" key="18">
    <source>
        <dbReference type="EMBL" id="MBJ7601110.1"/>
    </source>
</evidence>
<dbReference type="InterPro" id="IPR001352">
    <property type="entry name" value="RNase_HII/HIII"/>
</dbReference>
<evidence type="ECO:0000256" key="12">
    <source>
        <dbReference type="ARBA" id="ARBA00022801"/>
    </source>
</evidence>
<dbReference type="CDD" id="cd07182">
    <property type="entry name" value="RNase_HII_bacteria_HII_like"/>
    <property type="match status" value="1"/>
</dbReference>
<evidence type="ECO:0000256" key="16">
    <source>
        <dbReference type="RuleBase" id="RU003515"/>
    </source>
</evidence>
<evidence type="ECO:0000256" key="6">
    <source>
        <dbReference type="ARBA" id="ARBA00012180"/>
    </source>
</evidence>
<evidence type="ECO:0000256" key="3">
    <source>
        <dbReference type="ARBA" id="ARBA00004065"/>
    </source>
</evidence>
<reference evidence="18" key="1">
    <citation type="submission" date="2020-10" db="EMBL/GenBank/DDBJ databases">
        <title>Ca. Dormibacterota MAGs.</title>
        <authorList>
            <person name="Montgomery K."/>
        </authorList>
    </citation>
    <scope>NUCLEOTIDE SEQUENCE [LARGE SCALE GENOMIC DNA]</scope>
    <source>
        <strain evidence="18">SC8812_S17_10</strain>
    </source>
</reference>
<dbReference type="EMBL" id="JAEKNR010000234">
    <property type="protein sequence ID" value="MBJ7601110.1"/>
    <property type="molecule type" value="Genomic_DNA"/>
</dbReference>
<dbReference type="RefSeq" id="WP_338205199.1">
    <property type="nucleotide sequence ID" value="NZ_JAEKNR010000234.1"/>
</dbReference>
<organism evidence="18 19">
    <name type="scientific">Candidatus Nephthysia bennettiae</name>
    <dbReference type="NCBI Taxonomy" id="3127016"/>
    <lineage>
        <taxon>Bacteria</taxon>
        <taxon>Bacillati</taxon>
        <taxon>Candidatus Dormiibacterota</taxon>
        <taxon>Candidatus Dormibacteria</taxon>
        <taxon>Candidatus Dormibacterales</taxon>
        <taxon>Candidatus Dormibacteraceae</taxon>
        <taxon>Candidatus Nephthysia</taxon>
    </lineage>
</organism>
<feature type="binding site" evidence="14 15">
    <location>
        <position position="123"/>
    </location>
    <ligand>
        <name>a divalent metal cation</name>
        <dbReference type="ChEBI" id="CHEBI:60240"/>
    </ligand>
</feature>
<feature type="domain" description="RNase H type-2" evidence="17">
    <location>
        <begin position="25"/>
        <end position="211"/>
    </location>
</feature>
<dbReference type="GO" id="GO:0030145">
    <property type="term" value="F:manganese ion binding"/>
    <property type="evidence" value="ECO:0007669"/>
    <property type="project" value="UniProtKB-UniRule"/>
</dbReference>
<comment type="function">
    <text evidence="3 14 16">Endonuclease that specifically degrades the RNA of RNA-DNA hybrids.</text>
</comment>
<dbReference type="PANTHER" id="PTHR10954:SF18">
    <property type="entry name" value="RIBONUCLEASE HII"/>
    <property type="match status" value="1"/>
</dbReference>
<dbReference type="GO" id="GO:0006401">
    <property type="term" value="P:RNA catabolic process"/>
    <property type="evidence" value="ECO:0007669"/>
    <property type="project" value="UniProtKB-UniRule"/>
</dbReference>
<evidence type="ECO:0000256" key="1">
    <source>
        <dbReference type="ARBA" id="ARBA00000077"/>
    </source>
</evidence>
<dbReference type="EC" id="3.1.26.4" evidence="6 14"/>
<evidence type="ECO:0000256" key="5">
    <source>
        <dbReference type="ARBA" id="ARBA00007383"/>
    </source>
</evidence>
<dbReference type="InterPro" id="IPR022898">
    <property type="entry name" value="RNase_HII"/>
</dbReference>
<dbReference type="HAMAP" id="MF_00052_B">
    <property type="entry name" value="RNase_HII_B"/>
    <property type="match status" value="1"/>
</dbReference>
<comment type="cofactor">
    <cofactor evidence="14 15">
        <name>Mn(2+)</name>
        <dbReference type="ChEBI" id="CHEBI:29035"/>
    </cofactor>
    <cofactor evidence="14 15">
        <name>Mg(2+)</name>
        <dbReference type="ChEBI" id="CHEBI:18420"/>
    </cofactor>
    <text evidence="14 15">Manganese or magnesium. Binds 1 divalent metal ion per monomer in the absence of substrate. May bind a second metal ion after substrate binding.</text>
</comment>
<name>A0A934KFB7_9BACT</name>
<feature type="binding site" evidence="14 15">
    <location>
        <position position="31"/>
    </location>
    <ligand>
        <name>a divalent metal cation</name>
        <dbReference type="ChEBI" id="CHEBI:60240"/>
    </ligand>
</feature>
<keyword evidence="8 14" id="KW-0963">Cytoplasm</keyword>
<evidence type="ECO:0000256" key="10">
    <source>
        <dbReference type="ARBA" id="ARBA00022723"/>
    </source>
</evidence>
<dbReference type="InterPro" id="IPR024567">
    <property type="entry name" value="RNase_HII/HIII_dom"/>
</dbReference>
<dbReference type="SUPFAM" id="SSF53098">
    <property type="entry name" value="Ribonuclease H-like"/>
    <property type="match status" value="1"/>
</dbReference>
<keyword evidence="11 14" id="KW-0255">Endonuclease</keyword>
<evidence type="ECO:0000256" key="8">
    <source>
        <dbReference type="ARBA" id="ARBA00022490"/>
    </source>
</evidence>
<dbReference type="GO" id="GO:0005737">
    <property type="term" value="C:cytoplasm"/>
    <property type="evidence" value="ECO:0007669"/>
    <property type="project" value="UniProtKB-SubCell"/>
</dbReference>
<sequence length="211" mass="22887">MKTRQRTRRPQLWASERVAEEMGYSVVAGIDEVGLGPLAGPAVAAAVVLPIGARLPGLDDSKRLTAEQRERLDRLIRRRALGFSIGEVSARELDEIGLTRARQTAMSGAVSGLPVPAQYLLVDAWDVPDLPLPQMCVVKGDATCASIMAASILAKVHRDRLMVAYDSQFPGYGFAVHKGYATAAHRRALRELGPSPIHRMSWAPIRAVLAN</sequence>
<dbReference type="PROSITE" id="PS51975">
    <property type="entry name" value="RNASE_H_2"/>
    <property type="match status" value="1"/>
</dbReference>
<dbReference type="GO" id="GO:0004523">
    <property type="term" value="F:RNA-DNA hybrid ribonuclease activity"/>
    <property type="evidence" value="ECO:0007669"/>
    <property type="project" value="UniProtKB-UniRule"/>
</dbReference>
<evidence type="ECO:0000313" key="19">
    <source>
        <dbReference type="Proteomes" id="UP000612893"/>
    </source>
</evidence>
<dbReference type="Gene3D" id="3.30.420.10">
    <property type="entry name" value="Ribonuclease H-like superfamily/Ribonuclease H"/>
    <property type="match status" value="1"/>
</dbReference>
<evidence type="ECO:0000256" key="9">
    <source>
        <dbReference type="ARBA" id="ARBA00022722"/>
    </source>
</evidence>
<dbReference type="AlphaFoldDB" id="A0A934KFB7"/>
<evidence type="ECO:0000256" key="15">
    <source>
        <dbReference type="PROSITE-ProRule" id="PRU01319"/>
    </source>
</evidence>
<evidence type="ECO:0000256" key="11">
    <source>
        <dbReference type="ARBA" id="ARBA00022759"/>
    </source>
</evidence>
<dbReference type="Pfam" id="PF01351">
    <property type="entry name" value="RNase_HII"/>
    <property type="match status" value="1"/>
</dbReference>
<protein>
    <recommendedName>
        <fullName evidence="7 14">Ribonuclease HII</fullName>
        <shortName evidence="14">RNase HII</shortName>
        <ecNumber evidence="6 14">3.1.26.4</ecNumber>
    </recommendedName>
</protein>
<evidence type="ECO:0000256" key="4">
    <source>
        <dbReference type="ARBA" id="ARBA00004496"/>
    </source>
</evidence>
<evidence type="ECO:0000256" key="2">
    <source>
        <dbReference type="ARBA" id="ARBA00001946"/>
    </source>
</evidence>
<evidence type="ECO:0000256" key="7">
    <source>
        <dbReference type="ARBA" id="ARBA00019179"/>
    </source>
</evidence>
<proteinExistence type="inferred from homology"/>
<comment type="cofactor">
    <cofactor evidence="2">
        <name>Mg(2+)</name>
        <dbReference type="ChEBI" id="CHEBI:18420"/>
    </cofactor>
</comment>
<comment type="catalytic activity">
    <reaction evidence="1 14 15 16">
        <text>Endonucleolytic cleavage to 5'-phosphomonoester.</text>
        <dbReference type="EC" id="3.1.26.4"/>
    </reaction>
</comment>
<evidence type="ECO:0000259" key="17">
    <source>
        <dbReference type="PROSITE" id="PS51975"/>
    </source>
</evidence>
<comment type="caution">
    <text evidence="18">The sequence shown here is derived from an EMBL/GenBank/DDBJ whole genome shotgun (WGS) entry which is preliminary data.</text>
</comment>
<comment type="similarity">
    <text evidence="5 14 16">Belongs to the RNase HII family.</text>
</comment>
<feature type="binding site" evidence="14 15">
    <location>
        <position position="32"/>
    </location>
    <ligand>
        <name>a divalent metal cation</name>
        <dbReference type="ChEBI" id="CHEBI:60240"/>
    </ligand>
</feature>
<keyword evidence="9 14" id="KW-0540">Nuclease</keyword>
<keyword evidence="19" id="KW-1185">Reference proteome</keyword>
<dbReference type="GO" id="GO:0003723">
    <property type="term" value="F:RNA binding"/>
    <property type="evidence" value="ECO:0007669"/>
    <property type="project" value="UniProtKB-UniRule"/>
</dbReference>
<evidence type="ECO:0000256" key="14">
    <source>
        <dbReference type="HAMAP-Rule" id="MF_00052"/>
    </source>
</evidence>
<keyword evidence="12 14" id="KW-0378">Hydrolase</keyword>
<dbReference type="Proteomes" id="UP000612893">
    <property type="component" value="Unassembled WGS sequence"/>
</dbReference>
<accession>A0A934KFB7</accession>
<dbReference type="InterPro" id="IPR036397">
    <property type="entry name" value="RNaseH_sf"/>
</dbReference>